<dbReference type="InterPro" id="IPR026057">
    <property type="entry name" value="TBL_C"/>
</dbReference>
<dbReference type="GO" id="GO:0016413">
    <property type="term" value="F:O-acetyltransferase activity"/>
    <property type="evidence" value="ECO:0007669"/>
    <property type="project" value="InterPro"/>
</dbReference>
<evidence type="ECO:0000256" key="4">
    <source>
        <dbReference type="ARBA" id="ARBA00022968"/>
    </source>
</evidence>
<evidence type="ECO:0000256" key="5">
    <source>
        <dbReference type="ARBA" id="ARBA00022989"/>
    </source>
</evidence>
<dbReference type="InterPro" id="IPR025846">
    <property type="entry name" value="TBL_N"/>
</dbReference>
<comment type="similarity">
    <text evidence="2">Belongs to the PC-esterase family. TBL subfamily.</text>
</comment>
<dbReference type="PANTHER" id="PTHR32285:SF372">
    <property type="entry name" value="PROTEIN TRICHOME BIREFRINGENCE-LIKE 43"/>
    <property type="match status" value="1"/>
</dbReference>
<keyword evidence="6" id="KW-0472">Membrane</keyword>
<dbReference type="GO" id="GO:0005794">
    <property type="term" value="C:Golgi apparatus"/>
    <property type="evidence" value="ECO:0007669"/>
    <property type="project" value="TreeGrafter"/>
</dbReference>
<evidence type="ECO:0000256" key="6">
    <source>
        <dbReference type="ARBA" id="ARBA00023136"/>
    </source>
</evidence>
<feature type="domain" description="Trichome birefringence-like C-terminal" evidence="9">
    <location>
        <begin position="85"/>
        <end position="345"/>
    </location>
</feature>
<dbReference type="OrthoDB" id="630188at2759"/>
<dbReference type="Pfam" id="PF13839">
    <property type="entry name" value="PC-Esterase"/>
    <property type="match status" value="1"/>
</dbReference>
<accession>A0A830BQ61</accession>
<evidence type="ECO:0000259" key="9">
    <source>
        <dbReference type="Pfam" id="PF13839"/>
    </source>
</evidence>
<comment type="caution">
    <text evidence="11">The sequence shown here is derived from an EMBL/GenBank/DDBJ whole genome shotgun (WGS) entry which is preliminary data.</text>
</comment>
<evidence type="ECO:0000256" key="2">
    <source>
        <dbReference type="ARBA" id="ARBA00007727"/>
    </source>
</evidence>
<feature type="chain" id="PRO_5032897251" evidence="8">
    <location>
        <begin position="24"/>
        <end position="347"/>
    </location>
</feature>
<keyword evidence="5" id="KW-1133">Transmembrane helix</keyword>
<gene>
    <name evidence="11" type="ORF">PHJA_000933600</name>
</gene>
<organism evidence="11 12">
    <name type="scientific">Phtheirospermum japonicum</name>
    <dbReference type="NCBI Taxonomy" id="374723"/>
    <lineage>
        <taxon>Eukaryota</taxon>
        <taxon>Viridiplantae</taxon>
        <taxon>Streptophyta</taxon>
        <taxon>Embryophyta</taxon>
        <taxon>Tracheophyta</taxon>
        <taxon>Spermatophyta</taxon>
        <taxon>Magnoliopsida</taxon>
        <taxon>eudicotyledons</taxon>
        <taxon>Gunneridae</taxon>
        <taxon>Pentapetalae</taxon>
        <taxon>asterids</taxon>
        <taxon>lamiids</taxon>
        <taxon>Lamiales</taxon>
        <taxon>Orobanchaceae</taxon>
        <taxon>Orobanchaceae incertae sedis</taxon>
        <taxon>Phtheirospermum</taxon>
    </lineage>
</organism>
<proteinExistence type="inferred from homology"/>
<dbReference type="AlphaFoldDB" id="A0A830BQ61"/>
<keyword evidence="3" id="KW-0812">Transmembrane</keyword>
<dbReference type="PANTHER" id="PTHR32285">
    <property type="entry name" value="PROTEIN TRICHOME BIREFRINGENCE-LIKE 9-RELATED"/>
    <property type="match status" value="1"/>
</dbReference>
<keyword evidence="12" id="KW-1185">Reference proteome</keyword>
<evidence type="ECO:0000256" key="1">
    <source>
        <dbReference type="ARBA" id="ARBA00004167"/>
    </source>
</evidence>
<dbReference type="EMBL" id="BMAC01000158">
    <property type="protein sequence ID" value="GFP87899.1"/>
    <property type="molecule type" value="Genomic_DNA"/>
</dbReference>
<comment type="subcellular location">
    <subcellularLocation>
        <location evidence="1">Membrane</location>
        <topology evidence="1">Single-pass membrane protein</topology>
    </subcellularLocation>
</comment>
<protein>
    <submittedName>
        <fullName evidence="11">Protein trichome birefringence-like 43</fullName>
    </submittedName>
</protein>
<reference evidence="11" key="1">
    <citation type="submission" date="2020-07" db="EMBL/GenBank/DDBJ databases">
        <title>Ethylene signaling mediates host invasion by parasitic plants.</title>
        <authorList>
            <person name="Yoshida S."/>
        </authorList>
    </citation>
    <scope>NUCLEOTIDE SEQUENCE</scope>
    <source>
        <strain evidence="11">Okayama</strain>
    </source>
</reference>
<feature type="signal peptide" evidence="8">
    <location>
        <begin position="1"/>
        <end position="23"/>
    </location>
</feature>
<name>A0A830BQ61_9LAMI</name>
<dbReference type="Proteomes" id="UP000653305">
    <property type="component" value="Unassembled WGS sequence"/>
</dbReference>
<sequence length="347" mass="39480">MGFAFLAAFVVLIWSSNKYYVSGKVVQKGSCDLFQGSWVLDNSSYPVYESSSQCPFIERQFDCKMNGRPDNEYTKYRWQPSGCILPRFDGVEFLRKLKGKRLMFVGDSLSLNQWQSLTCMLHVAIPQAKYTSRTLNGLSTFTFPEYNATIMFYRNAFIVDIKNEARGRVLRLDSISSSTIWGGMDFLIFDSWHWWLHNGRKQAWDWIAYGNTTVKDMDRLGAYELALNTWAKCIDSNVDPTKTQLFFQGVSPDHPSGQDSEAKNCVGQTQPLKRPGSPLPAELVLEKVLRAMGKPVYLLNVTTLSQLRIDGHPSVYGHGGHRDMDCTHWCLSGVPDTWNQFLSAMLI</sequence>
<keyword evidence="4" id="KW-0735">Signal-anchor</keyword>
<dbReference type="GO" id="GO:0016020">
    <property type="term" value="C:membrane"/>
    <property type="evidence" value="ECO:0007669"/>
    <property type="project" value="UniProtKB-SubCell"/>
</dbReference>
<evidence type="ECO:0000313" key="12">
    <source>
        <dbReference type="Proteomes" id="UP000653305"/>
    </source>
</evidence>
<evidence type="ECO:0000256" key="8">
    <source>
        <dbReference type="SAM" id="SignalP"/>
    </source>
</evidence>
<feature type="region of interest" description="Disordered" evidence="7">
    <location>
        <begin position="253"/>
        <end position="274"/>
    </location>
</feature>
<feature type="domain" description="Trichome birefringence-like N-terminal" evidence="10">
    <location>
        <begin position="30"/>
        <end position="83"/>
    </location>
</feature>
<evidence type="ECO:0000259" key="10">
    <source>
        <dbReference type="Pfam" id="PF14416"/>
    </source>
</evidence>
<dbReference type="Pfam" id="PF14416">
    <property type="entry name" value="PMR5N"/>
    <property type="match status" value="1"/>
</dbReference>
<evidence type="ECO:0000256" key="7">
    <source>
        <dbReference type="SAM" id="MobiDB-lite"/>
    </source>
</evidence>
<dbReference type="InterPro" id="IPR029962">
    <property type="entry name" value="TBL"/>
</dbReference>
<evidence type="ECO:0000313" key="11">
    <source>
        <dbReference type="EMBL" id="GFP87899.1"/>
    </source>
</evidence>
<keyword evidence="8" id="KW-0732">Signal</keyword>
<evidence type="ECO:0000256" key="3">
    <source>
        <dbReference type="ARBA" id="ARBA00022692"/>
    </source>
</evidence>